<keyword evidence="3" id="KW-0503">Monooxygenase</keyword>
<dbReference type="Proteomes" id="UP000011651">
    <property type="component" value="Unassembled WGS sequence"/>
</dbReference>
<evidence type="ECO:0000313" key="4">
    <source>
        <dbReference type="Proteomes" id="UP000011651"/>
    </source>
</evidence>
<dbReference type="GO" id="GO:0004497">
    <property type="term" value="F:monooxygenase activity"/>
    <property type="evidence" value="ECO:0007669"/>
    <property type="project" value="UniProtKB-KW"/>
</dbReference>
<evidence type="ECO:0000256" key="2">
    <source>
        <dbReference type="SAM" id="MobiDB-lite"/>
    </source>
</evidence>
<evidence type="ECO:0000313" key="3">
    <source>
        <dbReference type="EMBL" id="ELY21777.1"/>
    </source>
</evidence>
<dbReference type="InterPro" id="IPR036188">
    <property type="entry name" value="FAD/NAD-bd_sf"/>
</dbReference>
<proteinExistence type="predicted"/>
<dbReference type="Gene3D" id="3.50.50.60">
    <property type="entry name" value="FAD/NAD(P)-binding domain"/>
    <property type="match status" value="1"/>
</dbReference>
<dbReference type="InterPro" id="IPR032710">
    <property type="entry name" value="NTF2-like_dom_sf"/>
</dbReference>
<dbReference type="EMBL" id="AOPO01000004">
    <property type="protein sequence ID" value="ELY21777.1"/>
    <property type="molecule type" value="Genomic_DNA"/>
</dbReference>
<organism evidence="3 4">
    <name type="scientific">Vreelandella titanicae BH1</name>
    <dbReference type="NCBI Taxonomy" id="1204738"/>
    <lineage>
        <taxon>Bacteria</taxon>
        <taxon>Pseudomonadati</taxon>
        <taxon>Pseudomonadota</taxon>
        <taxon>Gammaproteobacteria</taxon>
        <taxon>Oceanospirillales</taxon>
        <taxon>Halomonadaceae</taxon>
        <taxon>Vreelandella</taxon>
    </lineage>
</organism>
<dbReference type="SUPFAM" id="SSF54427">
    <property type="entry name" value="NTF2-like"/>
    <property type="match status" value="1"/>
</dbReference>
<sequence length="628" mass="70356">MARRVLRVGCLTSNSTITNDGVLTMSEIPAQTQQTATAIVQGWLSDFDKALQAQDIQRVLSLFNEECYWRDFVTFTWNLKTCEGKDAIQAMLNATLENVRPSNWQLEGEATQNGDTSEAWFTFETAVASGKGYLRLKDGKCWTLLTTMQSLHDYPEPRNHNRPKGAEHGANKQRETWLESREREEAELGYTQQPYCVIIGGGQGGIGLGARLKQMGVPTIIIERNERAGDSWRKRYKSLCLHDPVWYDHLPYIPFPENWPVFAPKDKVGDWLEMYTKVMELNYWSSTECQNARYDDAAGEWVVNVKRNGEEITLRPKQLVMATGMSGMPNVPTFPGAESFAGEQQHSSQHPGPDAYAGKKCVIVGSNNSAHDIAAALWEHDADVTMLQRSSTHIVKSDSLMEEVLGPLYSEEAVANGLTHDKADLIFASIPYKVLPDFQRPAFEAIKQRDAEFYQKLEDAGFLLDFGDDDSGLFLKYLRRGSGYYIDVGACDLVANGDIKLRSGVGIERINPHSITLTDGSELEADLIVYATGYGSMNGWAARLISQEVADKVGKCWGLGSDTTKDPGPWEGELRNMWKPTQQEALWFHGGNLHQSRHYSHYLALQLKARMEGLETPVYGLQPVHHTS</sequence>
<dbReference type="GO" id="GO:0050660">
    <property type="term" value="F:flavin adenine dinucleotide binding"/>
    <property type="evidence" value="ECO:0007669"/>
    <property type="project" value="TreeGrafter"/>
</dbReference>
<reference evidence="3 4" key="1">
    <citation type="journal article" date="2013" name="Genome Announc.">
        <title>Draft Genome of the Marine Gammaproteobacterium Halomonas titanicae.</title>
        <authorList>
            <person name="Sanchez-Porro C."/>
            <person name="de la Haba R.R."/>
            <person name="Cruz-Hernandez N."/>
            <person name="Gonzalez J.M."/>
            <person name="Reyes-Guirao C."/>
            <person name="Navarro-Sampedro L."/>
            <person name="Carballo M."/>
            <person name="Ventosa A."/>
        </authorList>
    </citation>
    <scope>NUCLEOTIDE SEQUENCE [LARGE SCALE GENOMIC DNA]</scope>
    <source>
        <strain evidence="3 4">BH1</strain>
    </source>
</reference>
<dbReference type="PANTHER" id="PTHR43539">
    <property type="entry name" value="FLAVIN-BINDING MONOOXYGENASE-LIKE PROTEIN (AFU_ORTHOLOGUE AFUA_4G09220)"/>
    <property type="match status" value="1"/>
</dbReference>
<comment type="caution">
    <text evidence="3">The sequence shown here is derived from an EMBL/GenBank/DDBJ whole genome shotgun (WGS) entry which is preliminary data.</text>
</comment>
<accession>L9UAI8</accession>
<dbReference type="AlphaFoldDB" id="L9UAI8"/>
<dbReference type="Pfam" id="PF13738">
    <property type="entry name" value="Pyr_redox_3"/>
    <property type="match status" value="1"/>
</dbReference>
<evidence type="ECO:0000256" key="1">
    <source>
        <dbReference type="ARBA" id="ARBA00023002"/>
    </source>
</evidence>
<gene>
    <name evidence="3" type="ORF">HALTITAN_1339</name>
</gene>
<dbReference type="PATRIC" id="fig|1204738.3.peg.1999"/>
<dbReference type="Gene3D" id="3.10.450.50">
    <property type="match status" value="1"/>
</dbReference>
<dbReference type="PRINTS" id="PR00411">
    <property type="entry name" value="PNDRDTASEI"/>
</dbReference>
<name>L9UAI8_9GAMM</name>
<dbReference type="PANTHER" id="PTHR43539:SF68">
    <property type="entry name" value="FLAVIN-BINDING MONOOXYGENASE-LIKE PROTEIN (AFU_ORTHOLOGUE AFUA_4G09220)"/>
    <property type="match status" value="1"/>
</dbReference>
<keyword evidence="1" id="KW-0560">Oxidoreductase</keyword>
<dbReference type="InterPro" id="IPR050982">
    <property type="entry name" value="Auxin_biosynth/cation_transpt"/>
</dbReference>
<dbReference type="SUPFAM" id="SSF51905">
    <property type="entry name" value="FAD/NAD(P)-binding domain"/>
    <property type="match status" value="2"/>
</dbReference>
<protein>
    <submittedName>
        <fullName evidence="3">Flavin-containing monooxygenase-like protein</fullName>
    </submittedName>
</protein>
<feature type="region of interest" description="Disordered" evidence="2">
    <location>
        <begin position="153"/>
        <end position="173"/>
    </location>
</feature>